<sequence>MGRYDRSKLLSRGAAALILAGVALCALPALWFGINLGDYPTRMHCTPETGYGSGCYELELEIALVFFAVVVLPWAGFSLYLTLRARKGRTWLGRWWPFLGFSLLTVALVAAGAISALNDPYA</sequence>
<reference evidence="2 3" key="1">
    <citation type="submission" date="2024-04" db="EMBL/GenBank/DDBJ databases">
        <title>Arthrobacter sp. from Plains bison fecal sample.</title>
        <authorList>
            <person name="Ruzzini A."/>
        </authorList>
    </citation>
    <scope>NUCLEOTIDE SEQUENCE [LARGE SCALE GENOMIC DNA]</scope>
    <source>
        <strain evidence="2 3">EINP1</strain>
    </source>
</reference>
<dbReference type="Proteomes" id="UP001448858">
    <property type="component" value="Chromosome"/>
</dbReference>
<keyword evidence="1" id="KW-1133">Transmembrane helix</keyword>
<proteinExistence type="predicted"/>
<evidence type="ECO:0000313" key="2">
    <source>
        <dbReference type="EMBL" id="WZP17446.1"/>
    </source>
</evidence>
<organism evidence="2 3">
    <name type="scientific">Arthrobacter citreus</name>
    <dbReference type="NCBI Taxonomy" id="1670"/>
    <lineage>
        <taxon>Bacteria</taxon>
        <taxon>Bacillati</taxon>
        <taxon>Actinomycetota</taxon>
        <taxon>Actinomycetes</taxon>
        <taxon>Micrococcales</taxon>
        <taxon>Micrococcaceae</taxon>
        <taxon>Arthrobacter</taxon>
    </lineage>
</organism>
<evidence type="ECO:0000256" key="1">
    <source>
        <dbReference type="SAM" id="Phobius"/>
    </source>
</evidence>
<gene>
    <name evidence="2" type="ORF">AAE021_07780</name>
</gene>
<feature type="transmembrane region" description="Helical" evidence="1">
    <location>
        <begin position="12"/>
        <end position="34"/>
    </location>
</feature>
<protein>
    <recommendedName>
        <fullName evidence="4">DUF2834 domain-containing protein</fullName>
    </recommendedName>
</protein>
<accession>A0ABZ3A132</accession>
<feature type="transmembrane region" description="Helical" evidence="1">
    <location>
        <begin position="95"/>
        <end position="117"/>
    </location>
</feature>
<dbReference type="RefSeq" id="WP_342025043.1">
    <property type="nucleotide sequence ID" value="NZ_CP151657.1"/>
</dbReference>
<evidence type="ECO:0000313" key="3">
    <source>
        <dbReference type="Proteomes" id="UP001448858"/>
    </source>
</evidence>
<evidence type="ECO:0008006" key="4">
    <source>
        <dbReference type="Google" id="ProtNLM"/>
    </source>
</evidence>
<keyword evidence="3" id="KW-1185">Reference proteome</keyword>
<keyword evidence="1" id="KW-0812">Transmembrane</keyword>
<feature type="transmembrane region" description="Helical" evidence="1">
    <location>
        <begin position="62"/>
        <end position="83"/>
    </location>
</feature>
<keyword evidence="1" id="KW-0472">Membrane</keyword>
<dbReference type="EMBL" id="CP151657">
    <property type="protein sequence ID" value="WZP17446.1"/>
    <property type="molecule type" value="Genomic_DNA"/>
</dbReference>
<name>A0ABZ3A132_9MICC</name>